<dbReference type="AlphaFoldDB" id="A0A376B5E6"/>
<name>A0A376B5E6_9ASCO</name>
<gene>
    <name evidence="2" type="ORF">SCODWIG_01570</name>
</gene>
<evidence type="ECO:0000313" key="2">
    <source>
        <dbReference type="EMBL" id="SSD59809.1"/>
    </source>
</evidence>
<accession>A0A376B5E6</accession>
<feature type="transmembrane region" description="Helical" evidence="1">
    <location>
        <begin position="9"/>
        <end position="26"/>
    </location>
</feature>
<protein>
    <submittedName>
        <fullName evidence="2">Uncharacterized protein</fullName>
    </submittedName>
</protein>
<sequence>MAVQVQPHLFMFFCSLSFIQTLYYPPVQLPKWKILIICLLLISVDVGMEVGFVLWLRPLYSKGKHWPDLIFGIIASVLLALGLIPPYFELFKRQGEVVGINFIFLSIDSLGAYLSIVSVILGNMDTMGIILYAIVAALELGIFVSHFIWCCRFKWFGNAANKMDCDMESDNSNISTNSGKLVNDNDTCEEIIEDHALHGANFGPTEFEKNENESFNKKKKQFNITDIELSTI</sequence>
<dbReference type="VEuPathDB" id="FungiDB:SCODWIG_01570"/>
<feature type="transmembrane region" description="Helical" evidence="1">
    <location>
        <begin position="129"/>
        <end position="149"/>
    </location>
</feature>
<reference evidence="3" key="1">
    <citation type="submission" date="2018-06" db="EMBL/GenBank/DDBJ databases">
        <authorList>
            <person name="Guldener U."/>
        </authorList>
    </citation>
    <scope>NUCLEOTIDE SEQUENCE [LARGE SCALE GENOMIC DNA]</scope>
    <source>
        <strain evidence="3">UTAD17</strain>
    </source>
</reference>
<feature type="transmembrane region" description="Helical" evidence="1">
    <location>
        <begin position="100"/>
        <end position="122"/>
    </location>
</feature>
<keyword evidence="3" id="KW-1185">Reference proteome</keyword>
<evidence type="ECO:0000313" key="3">
    <source>
        <dbReference type="Proteomes" id="UP000262825"/>
    </source>
</evidence>
<evidence type="ECO:0000256" key="1">
    <source>
        <dbReference type="SAM" id="Phobius"/>
    </source>
</evidence>
<organism evidence="2 3">
    <name type="scientific">Saccharomycodes ludwigii</name>
    <dbReference type="NCBI Taxonomy" id="36035"/>
    <lineage>
        <taxon>Eukaryota</taxon>
        <taxon>Fungi</taxon>
        <taxon>Dikarya</taxon>
        <taxon>Ascomycota</taxon>
        <taxon>Saccharomycotina</taxon>
        <taxon>Saccharomycetes</taxon>
        <taxon>Saccharomycodales</taxon>
        <taxon>Saccharomycodaceae</taxon>
        <taxon>Saccharomycodes</taxon>
    </lineage>
</organism>
<keyword evidence="1" id="KW-0472">Membrane</keyword>
<keyword evidence="1" id="KW-0812">Transmembrane</keyword>
<proteinExistence type="predicted"/>
<feature type="transmembrane region" description="Helical" evidence="1">
    <location>
        <begin position="68"/>
        <end position="88"/>
    </location>
</feature>
<dbReference type="Proteomes" id="UP000262825">
    <property type="component" value="Unassembled WGS sequence"/>
</dbReference>
<dbReference type="EMBL" id="UFAJ01000209">
    <property type="protein sequence ID" value="SSD59809.1"/>
    <property type="molecule type" value="Genomic_DNA"/>
</dbReference>
<keyword evidence="1" id="KW-1133">Transmembrane helix</keyword>
<feature type="transmembrane region" description="Helical" evidence="1">
    <location>
        <begin position="32"/>
        <end position="56"/>
    </location>
</feature>